<reference evidence="3 4" key="1">
    <citation type="submission" date="2023-08" db="EMBL/GenBank/DDBJ databases">
        <title>Black Yeasts Isolated from many extreme environments.</title>
        <authorList>
            <person name="Coleine C."/>
            <person name="Stajich J.E."/>
            <person name="Selbmann L."/>
        </authorList>
    </citation>
    <scope>NUCLEOTIDE SEQUENCE [LARGE SCALE GENOMIC DNA]</scope>
    <source>
        <strain evidence="3 4">CCFEE 5885</strain>
    </source>
</reference>
<keyword evidence="4" id="KW-1185">Reference proteome</keyword>
<evidence type="ECO:0000313" key="4">
    <source>
        <dbReference type="Proteomes" id="UP001345013"/>
    </source>
</evidence>
<dbReference type="Proteomes" id="UP001345013">
    <property type="component" value="Unassembled WGS sequence"/>
</dbReference>
<accession>A0ABR0KKL8</accession>
<feature type="compositionally biased region" description="Basic and acidic residues" evidence="1">
    <location>
        <begin position="117"/>
        <end position="140"/>
    </location>
</feature>
<dbReference type="EMBL" id="JAVRRG010000014">
    <property type="protein sequence ID" value="KAK5098504.1"/>
    <property type="molecule type" value="Genomic_DNA"/>
</dbReference>
<name>A0ABR0KKL8_9EURO</name>
<evidence type="ECO:0000256" key="1">
    <source>
        <dbReference type="SAM" id="MobiDB-lite"/>
    </source>
</evidence>
<protein>
    <submittedName>
        <fullName evidence="3">Uncharacterized protein</fullName>
    </submittedName>
</protein>
<keyword evidence="2" id="KW-0812">Transmembrane</keyword>
<proteinExistence type="predicted"/>
<evidence type="ECO:0000256" key="2">
    <source>
        <dbReference type="SAM" id="Phobius"/>
    </source>
</evidence>
<organism evidence="3 4">
    <name type="scientific">Lithohypha guttulata</name>
    <dbReference type="NCBI Taxonomy" id="1690604"/>
    <lineage>
        <taxon>Eukaryota</taxon>
        <taxon>Fungi</taxon>
        <taxon>Dikarya</taxon>
        <taxon>Ascomycota</taxon>
        <taxon>Pezizomycotina</taxon>
        <taxon>Eurotiomycetes</taxon>
        <taxon>Chaetothyriomycetidae</taxon>
        <taxon>Chaetothyriales</taxon>
        <taxon>Trichomeriaceae</taxon>
        <taxon>Lithohypha</taxon>
    </lineage>
</organism>
<evidence type="ECO:0000313" key="3">
    <source>
        <dbReference type="EMBL" id="KAK5098504.1"/>
    </source>
</evidence>
<comment type="caution">
    <text evidence="3">The sequence shown here is derived from an EMBL/GenBank/DDBJ whole genome shotgun (WGS) entry which is preliminary data.</text>
</comment>
<feature type="region of interest" description="Disordered" evidence="1">
    <location>
        <begin position="100"/>
        <end position="140"/>
    </location>
</feature>
<keyword evidence="2" id="KW-1133">Transmembrane helix</keyword>
<gene>
    <name evidence="3" type="ORF">LTR24_001823</name>
</gene>
<sequence>MPARAFLSKAWHRSFFPPVRGAQITSGSYEDRGATGDIIHNLLPRVEAWEQDALEQIKLSVYNGMQLFTIFMTAFFFLFLYYCAFGFVVGSLAESNMEESVTKVNKMPATETNGENKTVKSEEPGLEVKLEVDHAEEKNG</sequence>
<keyword evidence="2" id="KW-0472">Membrane</keyword>
<feature type="transmembrane region" description="Helical" evidence="2">
    <location>
        <begin position="67"/>
        <end position="93"/>
    </location>
</feature>